<feature type="region of interest" description="Disordered" evidence="1">
    <location>
        <begin position="328"/>
        <end position="362"/>
    </location>
</feature>
<feature type="compositionally biased region" description="Low complexity" evidence="1">
    <location>
        <begin position="252"/>
        <end position="271"/>
    </location>
</feature>
<evidence type="ECO:0000313" key="3">
    <source>
        <dbReference type="Proteomes" id="UP001310890"/>
    </source>
</evidence>
<proteinExistence type="predicted"/>
<feature type="region of interest" description="Disordered" evidence="1">
    <location>
        <begin position="198"/>
        <end position="278"/>
    </location>
</feature>
<feature type="region of interest" description="Disordered" evidence="1">
    <location>
        <begin position="463"/>
        <end position="482"/>
    </location>
</feature>
<dbReference type="EMBL" id="JAVRRL010000001">
    <property type="protein sequence ID" value="KAK5118914.1"/>
    <property type="molecule type" value="Genomic_DNA"/>
</dbReference>
<gene>
    <name evidence="2" type="ORF">LTR62_000125</name>
</gene>
<feature type="compositionally biased region" description="Basic and acidic residues" evidence="1">
    <location>
        <begin position="471"/>
        <end position="482"/>
    </location>
</feature>
<dbReference type="AlphaFoldDB" id="A0AAN7TYR8"/>
<evidence type="ECO:0000313" key="2">
    <source>
        <dbReference type="EMBL" id="KAK5118914.1"/>
    </source>
</evidence>
<dbReference type="Proteomes" id="UP001310890">
    <property type="component" value="Unassembled WGS sequence"/>
</dbReference>
<feature type="compositionally biased region" description="Basic and acidic residues" evidence="1">
    <location>
        <begin position="416"/>
        <end position="448"/>
    </location>
</feature>
<name>A0AAN7TYR8_9PEZI</name>
<feature type="compositionally biased region" description="Basic residues" evidence="1">
    <location>
        <begin position="344"/>
        <end position="356"/>
    </location>
</feature>
<evidence type="ECO:0000256" key="1">
    <source>
        <dbReference type="SAM" id="MobiDB-lite"/>
    </source>
</evidence>
<feature type="compositionally biased region" description="Basic and acidic residues" evidence="1">
    <location>
        <begin position="213"/>
        <end position="243"/>
    </location>
</feature>
<comment type="caution">
    <text evidence="2">The sequence shown here is derived from an EMBL/GenBank/DDBJ whole genome shotgun (WGS) entry which is preliminary data.</text>
</comment>
<protein>
    <submittedName>
        <fullName evidence="2">Uncharacterized protein</fullName>
    </submittedName>
</protein>
<sequence length="571" mass="66141">MQHIPVPRDWQDGPAAYDDPLGYPVLDPIATVLDEPYHVSSRNKKDKMLRSSEPIPTTFKGYTLRKLPALSGAKAHWGRVGKREIDLSSKELQQMARAHLKGRLNALQDAYKGLTSSQQAVVNNVIEEHKDREKYEDAEWVLADVHRYGPSQFGRLIEVNRIDIVLKRQDRNNALLSSKTTGAPTTFYPEKDIIDIRSLGREKSSKSSKKHATFREESGSHNRAPDIFDEIVREEPRRSDRHQTPAQPPYQQPFEQPYQQPQQQQQQYQPQYPDPMVPPAVPTAPPYADPVTMALLPQTNLPHDRHPFEPLPGVLAPLQYDTSYPYHDRPGPREITPMPVRNTSHGRRSSSAKRMNRVVDENRRLEAQVDELRERLENLPLSSDTSGASARERARERADAWSDGGATRSPMSSPPRSEDLFYEQEQRKRDRNASRYHEKGRYPGEERTQRYRDGRTEVHIHTTTTNHRARQPAERRHERDEYNGRYSSRARVHRAHTMQDYPLGSLPQDQREPRYIAPPALHRQITDYPEAVPYAEYTTDHGRRQNEQDGRQEQFHDRRREYVEVGGTYYG</sequence>
<organism evidence="2 3">
    <name type="scientific">Meristemomyces frigidus</name>
    <dbReference type="NCBI Taxonomy" id="1508187"/>
    <lineage>
        <taxon>Eukaryota</taxon>
        <taxon>Fungi</taxon>
        <taxon>Dikarya</taxon>
        <taxon>Ascomycota</taxon>
        <taxon>Pezizomycotina</taxon>
        <taxon>Dothideomycetes</taxon>
        <taxon>Dothideomycetidae</taxon>
        <taxon>Mycosphaerellales</taxon>
        <taxon>Teratosphaeriaceae</taxon>
        <taxon>Meristemomyces</taxon>
    </lineage>
</organism>
<feature type="region of interest" description="Disordered" evidence="1">
    <location>
        <begin position="376"/>
        <end position="448"/>
    </location>
</feature>
<reference evidence="2" key="1">
    <citation type="submission" date="2023-08" db="EMBL/GenBank/DDBJ databases">
        <title>Black Yeasts Isolated from many extreme environments.</title>
        <authorList>
            <person name="Coleine C."/>
            <person name="Stajich J.E."/>
            <person name="Selbmann L."/>
        </authorList>
    </citation>
    <scope>NUCLEOTIDE SEQUENCE</scope>
    <source>
        <strain evidence="2">CCFEE 5401</strain>
    </source>
</reference>
<accession>A0AAN7TYR8</accession>
<feature type="compositionally biased region" description="Basic and acidic residues" evidence="1">
    <location>
        <begin position="390"/>
        <end position="400"/>
    </location>
</feature>